<dbReference type="Gene3D" id="3.40.50.10170">
    <property type="match status" value="1"/>
</dbReference>
<comment type="caution">
    <text evidence="3">The sequence shown here is derived from an EMBL/GenBank/DDBJ whole genome shotgun (WGS) entry which is preliminary data.</text>
</comment>
<dbReference type="PANTHER" id="PTHR33434:SF3">
    <property type="entry name" value="DEGV DOMAIN-CONTAINING PROTEIN YITS"/>
    <property type="match status" value="1"/>
</dbReference>
<dbReference type="GO" id="GO:0008289">
    <property type="term" value="F:lipid binding"/>
    <property type="evidence" value="ECO:0007669"/>
    <property type="project" value="UniProtKB-KW"/>
</dbReference>
<sequence length="289" mass="31752">MNKIKIVTDSCSDLPDHIIKKYDIRMLPTPVHIGDESFLDRETLSTDEFYQKLEDGAMPSTSQISPGKYEQVFREELKKDNQVLALCFSGELSGIFQSAALAKKNIGSDDIKVVDTRSASIGFGMTVLRVAKAIKEGKTLSELIEIAVDSAAYMEHIFAVGSIEMLKRGGRISGGKAMIANVLNIKPILHFEDGEILPYSKVRGKKKMMQFLIDEMKEAGERPDKEMIGINHSASPELAEKIKSKIENKFGTEEFLIGEIGAAIGSHAGPGTVSVFFRGKEKIAEPVVI</sequence>
<organism evidence="3 4">
    <name type="scientific">Halonatronomonas betaini</name>
    <dbReference type="NCBI Taxonomy" id="2778430"/>
    <lineage>
        <taxon>Bacteria</taxon>
        <taxon>Bacillati</taxon>
        <taxon>Bacillota</taxon>
        <taxon>Clostridia</taxon>
        <taxon>Halanaerobiales</taxon>
        <taxon>Halarsenatibacteraceae</taxon>
        <taxon>Halonatronomonas</taxon>
    </lineage>
</organism>
<dbReference type="Proteomes" id="UP000621436">
    <property type="component" value="Unassembled WGS sequence"/>
</dbReference>
<reference evidence="3" key="1">
    <citation type="submission" date="2020-11" db="EMBL/GenBank/DDBJ databases">
        <title>Halonatronomonas betainensis gen. nov., sp. nov. a novel haloalkaliphilic representative of the family Halanaerobiacae capable of betaine degradation.</title>
        <authorList>
            <person name="Boltyanskaya Y."/>
            <person name="Kevbrin V."/>
            <person name="Detkova E."/>
            <person name="Grouzdev D.S."/>
            <person name="Koziaeva V."/>
            <person name="Zhilina T."/>
        </authorList>
    </citation>
    <scope>NUCLEOTIDE SEQUENCE</scope>
    <source>
        <strain evidence="3">Z-7014</strain>
    </source>
</reference>
<dbReference type="SUPFAM" id="SSF82549">
    <property type="entry name" value="DAK1/DegV-like"/>
    <property type="match status" value="1"/>
</dbReference>
<evidence type="ECO:0000256" key="2">
    <source>
        <dbReference type="ARBA" id="ARBA00023121"/>
    </source>
</evidence>
<comment type="function">
    <text evidence="1">May bind long-chain fatty acids, such as palmitate, and may play a role in lipid transport or fatty acid metabolism.</text>
</comment>
<evidence type="ECO:0000313" key="3">
    <source>
        <dbReference type="EMBL" id="MBF8435976.1"/>
    </source>
</evidence>
<evidence type="ECO:0000256" key="1">
    <source>
        <dbReference type="ARBA" id="ARBA00003238"/>
    </source>
</evidence>
<keyword evidence="2" id="KW-0446">Lipid-binding</keyword>
<dbReference type="InterPro" id="IPR043168">
    <property type="entry name" value="DegV_C"/>
</dbReference>
<evidence type="ECO:0000313" key="4">
    <source>
        <dbReference type="Proteomes" id="UP000621436"/>
    </source>
</evidence>
<name>A0A931ATN4_9FIRM</name>
<dbReference type="AlphaFoldDB" id="A0A931ATN4"/>
<gene>
    <name evidence="3" type="ORF">I0Q91_02685</name>
</gene>
<keyword evidence="4" id="KW-1185">Reference proteome</keyword>
<protein>
    <submittedName>
        <fullName evidence="3">DegV family protein</fullName>
    </submittedName>
</protein>
<dbReference type="EMBL" id="JADPIE010000001">
    <property type="protein sequence ID" value="MBF8435976.1"/>
    <property type="molecule type" value="Genomic_DNA"/>
</dbReference>
<dbReference type="PANTHER" id="PTHR33434">
    <property type="entry name" value="DEGV DOMAIN-CONTAINING PROTEIN DR_1986-RELATED"/>
    <property type="match status" value="1"/>
</dbReference>
<dbReference type="InterPro" id="IPR003797">
    <property type="entry name" value="DegV"/>
</dbReference>
<dbReference type="InterPro" id="IPR050270">
    <property type="entry name" value="DegV_domain_contain"/>
</dbReference>
<accession>A0A931ATN4</accession>
<proteinExistence type="predicted"/>
<dbReference type="NCBIfam" id="TIGR00762">
    <property type="entry name" value="DegV"/>
    <property type="match status" value="1"/>
</dbReference>
<dbReference type="Pfam" id="PF02645">
    <property type="entry name" value="DegV"/>
    <property type="match status" value="1"/>
</dbReference>
<dbReference type="Gene3D" id="3.30.1180.10">
    <property type="match status" value="1"/>
</dbReference>
<dbReference type="RefSeq" id="WP_270452712.1">
    <property type="nucleotide sequence ID" value="NZ_JADPIE010000001.1"/>
</dbReference>
<dbReference type="PROSITE" id="PS51482">
    <property type="entry name" value="DEGV"/>
    <property type="match status" value="1"/>
</dbReference>